<dbReference type="AlphaFoldDB" id="A0A5J6MMJ2"/>
<evidence type="ECO:0000313" key="1">
    <source>
        <dbReference type="EMBL" id="QEX18593.1"/>
    </source>
</evidence>
<evidence type="ECO:0000313" key="2">
    <source>
        <dbReference type="Proteomes" id="UP000326202"/>
    </source>
</evidence>
<keyword evidence="2" id="KW-1185">Reference proteome</keyword>
<dbReference type="KEGG" id="htq:FRZ44_39000"/>
<dbReference type="RefSeq" id="WP_151178735.1">
    <property type="nucleotide sequence ID" value="NZ_CP042906.1"/>
</dbReference>
<gene>
    <name evidence="1" type="ORF">FRZ44_39000</name>
</gene>
<name>A0A5J6MMJ2_9PROT</name>
<protein>
    <submittedName>
        <fullName evidence="1">Uncharacterized protein</fullName>
    </submittedName>
</protein>
<sequence length="188" mass="21432">MADTPRKRGRPRKHPIVVDTGTPELQRHRALRVNGADPTLSEDPLALMAAKKLIVPSQAEAGRYYAWLYRRAVRWPHLSTNVHYEQLAMNALPAPVEGDDALQALARRLYRRGKRRLLLESRLVAEATENVAVFGNWPQFLHPKSAKQQLPRTDAVQRQRDAIHKEAVIRGLSALEETYGLARRRTRP</sequence>
<accession>A0A5J6MMJ2</accession>
<dbReference type="EMBL" id="CP042906">
    <property type="protein sequence ID" value="QEX18593.1"/>
    <property type="molecule type" value="Genomic_DNA"/>
</dbReference>
<dbReference type="Proteomes" id="UP000326202">
    <property type="component" value="Chromosome"/>
</dbReference>
<proteinExistence type="predicted"/>
<reference evidence="1 2" key="1">
    <citation type="submission" date="2019-08" db="EMBL/GenBank/DDBJ databases">
        <title>Hyperibacter terrae gen. nov., sp. nov. and Hyperibacter viscosus sp. nov., two new members in the family Rhodospirillaceae isolated from the rhizosphere of Hypericum perforatum.</title>
        <authorList>
            <person name="Noviana Z."/>
        </authorList>
    </citation>
    <scope>NUCLEOTIDE SEQUENCE [LARGE SCALE GENOMIC DNA]</scope>
    <source>
        <strain evidence="1 2">R5913</strain>
    </source>
</reference>
<dbReference type="OrthoDB" id="7357442at2"/>
<organism evidence="1 2">
    <name type="scientific">Hypericibacter terrae</name>
    <dbReference type="NCBI Taxonomy" id="2602015"/>
    <lineage>
        <taxon>Bacteria</taxon>
        <taxon>Pseudomonadati</taxon>
        <taxon>Pseudomonadota</taxon>
        <taxon>Alphaproteobacteria</taxon>
        <taxon>Rhodospirillales</taxon>
        <taxon>Dongiaceae</taxon>
        <taxon>Hypericibacter</taxon>
    </lineage>
</organism>